<dbReference type="RefSeq" id="WP_231448397.1">
    <property type="nucleotide sequence ID" value="NZ_JAJOMB010000023.1"/>
</dbReference>
<protein>
    <submittedName>
        <fullName evidence="3">Amidohydrolase family protein</fullName>
    </submittedName>
</protein>
<dbReference type="InterPro" id="IPR006680">
    <property type="entry name" value="Amidohydro-rel"/>
</dbReference>
<evidence type="ECO:0000259" key="2">
    <source>
        <dbReference type="Pfam" id="PF04909"/>
    </source>
</evidence>
<dbReference type="GO" id="GO:0016787">
    <property type="term" value="F:hydrolase activity"/>
    <property type="evidence" value="ECO:0007669"/>
    <property type="project" value="InterPro"/>
</dbReference>
<keyword evidence="4" id="KW-1185">Reference proteome</keyword>
<organism evidence="3 4">
    <name type="scientific">Kineosporia babensis</name>
    <dbReference type="NCBI Taxonomy" id="499548"/>
    <lineage>
        <taxon>Bacteria</taxon>
        <taxon>Bacillati</taxon>
        <taxon>Actinomycetota</taxon>
        <taxon>Actinomycetes</taxon>
        <taxon>Kineosporiales</taxon>
        <taxon>Kineosporiaceae</taxon>
        <taxon>Kineosporia</taxon>
    </lineage>
</organism>
<reference evidence="3" key="1">
    <citation type="submission" date="2021-11" db="EMBL/GenBank/DDBJ databases">
        <title>Streptomyces corallinus and Kineosporia corallina sp. nov., two new coral-derived marine actinobacteria.</title>
        <authorList>
            <person name="Buangrab K."/>
            <person name="Sutthacheep M."/>
            <person name="Yeemin T."/>
            <person name="Harunari E."/>
            <person name="Igarashi Y."/>
            <person name="Sripreechasak P."/>
            <person name="Kanchanasin P."/>
            <person name="Tanasupawat S."/>
            <person name="Phongsopitanun W."/>
        </authorList>
    </citation>
    <scope>NUCLEOTIDE SEQUENCE</scope>
    <source>
        <strain evidence="3">JCM 31032</strain>
    </source>
</reference>
<evidence type="ECO:0000256" key="1">
    <source>
        <dbReference type="ARBA" id="ARBA00038310"/>
    </source>
</evidence>
<sequence length="283" mass="30606">MTRIIDAHHHLWNPAQREYPWMAGPGLEALRRPFGLTDLRAETTGASVSETILVQTVSSVAETQEFLDVAAGSDGLVAAVVGWVDLAVPEIEDVVAQLRSSRGGELLAGIRHQVEDEPDVDWLLRPEVQRGARAVAEQGLVHDLLVRWDQLPAACALVGSLPEASFVLDHAAKPPIGDFDAYVRWASHIAELAARPNVSCKLSGLFTLGAGEAEIARAVDHLLAVFSPHRLIFGTDWPVSTLAGSYAETVGRTLDLVAELSTTEQAAFRHQNAERTYRVGNSS</sequence>
<name>A0A9X1NK08_9ACTN</name>
<proteinExistence type="inferred from homology"/>
<dbReference type="Gene3D" id="3.20.20.140">
    <property type="entry name" value="Metal-dependent hydrolases"/>
    <property type="match status" value="1"/>
</dbReference>
<dbReference type="Proteomes" id="UP001138997">
    <property type="component" value="Unassembled WGS sequence"/>
</dbReference>
<dbReference type="InterPro" id="IPR052350">
    <property type="entry name" value="Metallo-dep_Lactonases"/>
</dbReference>
<comment type="similarity">
    <text evidence="1">Belongs to the metallo-dependent hydrolases superfamily.</text>
</comment>
<feature type="domain" description="Amidohydrolase-related" evidence="2">
    <location>
        <begin position="5"/>
        <end position="278"/>
    </location>
</feature>
<dbReference type="Pfam" id="PF04909">
    <property type="entry name" value="Amidohydro_2"/>
    <property type="match status" value="1"/>
</dbReference>
<accession>A0A9X1NK08</accession>
<gene>
    <name evidence="3" type="ORF">LR394_32240</name>
</gene>
<evidence type="ECO:0000313" key="4">
    <source>
        <dbReference type="Proteomes" id="UP001138997"/>
    </source>
</evidence>
<dbReference type="SUPFAM" id="SSF51556">
    <property type="entry name" value="Metallo-dependent hydrolases"/>
    <property type="match status" value="1"/>
</dbReference>
<dbReference type="PANTHER" id="PTHR43569">
    <property type="entry name" value="AMIDOHYDROLASE"/>
    <property type="match status" value="1"/>
</dbReference>
<dbReference type="AlphaFoldDB" id="A0A9X1NK08"/>
<dbReference type="InterPro" id="IPR032466">
    <property type="entry name" value="Metal_Hydrolase"/>
</dbReference>
<dbReference type="EMBL" id="JAJOMB010000023">
    <property type="protein sequence ID" value="MCD5315578.1"/>
    <property type="molecule type" value="Genomic_DNA"/>
</dbReference>
<evidence type="ECO:0000313" key="3">
    <source>
        <dbReference type="EMBL" id="MCD5315578.1"/>
    </source>
</evidence>
<dbReference type="PANTHER" id="PTHR43569:SF2">
    <property type="entry name" value="AMIDOHYDROLASE-RELATED DOMAIN-CONTAINING PROTEIN"/>
    <property type="match status" value="1"/>
</dbReference>
<comment type="caution">
    <text evidence="3">The sequence shown here is derived from an EMBL/GenBank/DDBJ whole genome shotgun (WGS) entry which is preliminary data.</text>
</comment>